<dbReference type="GO" id="GO:0006265">
    <property type="term" value="P:DNA topological change"/>
    <property type="evidence" value="ECO:0007669"/>
    <property type="project" value="InterPro"/>
</dbReference>
<evidence type="ECO:0000256" key="9">
    <source>
        <dbReference type="ARBA" id="ARBA00023235"/>
    </source>
</evidence>
<dbReference type="SUPFAM" id="SSF54211">
    <property type="entry name" value="Ribosomal protein S5 domain 2-like"/>
    <property type="match status" value="1"/>
</dbReference>
<evidence type="ECO:0000313" key="11">
    <source>
        <dbReference type="EMBL" id="SVC09964.1"/>
    </source>
</evidence>
<dbReference type="Pfam" id="PF02518">
    <property type="entry name" value="HATPase_c"/>
    <property type="match status" value="1"/>
</dbReference>
<dbReference type="Pfam" id="PF00204">
    <property type="entry name" value="DNA_gyraseB"/>
    <property type="match status" value="1"/>
</dbReference>
<dbReference type="AlphaFoldDB" id="A0A382JCG4"/>
<dbReference type="PANTHER" id="PTHR45866">
    <property type="entry name" value="DNA GYRASE/TOPOISOMERASE SUBUNIT B"/>
    <property type="match status" value="1"/>
</dbReference>
<evidence type="ECO:0000256" key="6">
    <source>
        <dbReference type="ARBA" id="ARBA00022840"/>
    </source>
</evidence>
<evidence type="ECO:0000256" key="2">
    <source>
        <dbReference type="ARBA" id="ARBA00001946"/>
    </source>
</evidence>
<dbReference type="PRINTS" id="PR00418">
    <property type="entry name" value="TPI2FAMILY"/>
</dbReference>
<dbReference type="PANTHER" id="PTHR45866:SF1">
    <property type="entry name" value="DNA GYRASE SUBUNIT B, MITOCHONDRIAL"/>
    <property type="match status" value="1"/>
</dbReference>
<evidence type="ECO:0000256" key="4">
    <source>
        <dbReference type="ARBA" id="ARBA00012895"/>
    </source>
</evidence>
<reference evidence="11" key="1">
    <citation type="submission" date="2018-05" db="EMBL/GenBank/DDBJ databases">
        <authorList>
            <person name="Lanie J.A."/>
            <person name="Ng W.-L."/>
            <person name="Kazmierczak K.M."/>
            <person name="Andrzejewski T.M."/>
            <person name="Davidsen T.M."/>
            <person name="Wayne K.J."/>
            <person name="Tettelin H."/>
            <person name="Glass J.I."/>
            <person name="Rusch D."/>
            <person name="Podicherti R."/>
            <person name="Tsui H.-C.T."/>
            <person name="Winkler M.E."/>
        </authorList>
    </citation>
    <scope>NUCLEOTIDE SEQUENCE</scope>
</reference>
<organism evidence="11">
    <name type="scientific">marine metagenome</name>
    <dbReference type="NCBI Taxonomy" id="408172"/>
    <lineage>
        <taxon>unclassified sequences</taxon>
        <taxon>metagenomes</taxon>
        <taxon>ecological metagenomes</taxon>
    </lineage>
</organism>
<protein>
    <recommendedName>
        <fullName evidence="4">DNA topoisomerase (ATP-hydrolyzing)</fullName>
        <ecNumber evidence="4">5.6.2.2</ecNumber>
    </recommendedName>
</protein>
<evidence type="ECO:0000256" key="5">
    <source>
        <dbReference type="ARBA" id="ARBA00022741"/>
    </source>
</evidence>
<feature type="non-terminal residue" evidence="11">
    <location>
        <position position="279"/>
    </location>
</feature>
<dbReference type="InterPro" id="IPR003594">
    <property type="entry name" value="HATPase_dom"/>
</dbReference>
<keyword evidence="9" id="KW-0413">Isomerase</keyword>
<comment type="cofactor">
    <cofactor evidence="2">
        <name>Mg(2+)</name>
        <dbReference type="ChEBI" id="CHEBI:18420"/>
    </cofactor>
</comment>
<dbReference type="SUPFAM" id="SSF55874">
    <property type="entry name" value="ATPase domain of HSP90 chaperone/DNA topoisomerase II/histidine kinase"/>
    <property type="match status" value="1"/>
</dbReference>
<dbReference type="PRINTS" id="PR01159">
    <property type="entry name" value="DNAGYRASEB"/>
</dbReference>
<dbReference type="EMBL" id="UINC01073513">
    <property type="protein sequence ID" value="SVC09964.1"/>
    <property type="molecule type" value="Genomic_DNA"/>
</dbReference>
<keyword evidence="6" id="KW-0067">ATP-binding</keyword>
<proteinExistence type="inferred from homology"/>
<dbReference type="GO" id="GO:0003677">
    <property type="term" value="F:DNA binding"/>
    <property type="evidence" value="ECO:0007669"/>
    <property type="project" value="UniProtKB-KW"/>
</dbReference>
<evidence type="ECO:0000256" key="7">
    <source>
        <dbReference type="ARBA" id="ARBA00023029"/>
    </source>
</evidence>
<sequence>MTQPQKTYDSASIKILEGLEAVRKRPAMYIGGTGADGLNHLVFELVDNSVDEAIAGHCSEVEVTIHIDNSVTVSDNGRGIPVDIHPDKKISAAEVVMTVLHAGGKFDKDSYQVSAGLHGVGVSVVNALSANLSLEIRRDGHVYSQKYEKGKPVTLLKKTGKSETTGTKITFLPDPTIFTELSFGYDALSNRLRELSFLNKGLRIHFHDERDGKDNEFFYEGGIVSFLKHLSENKKVLHSEPIYIEREKEDSRLELALVYNDGYNEEIFTFVNNVNTRDG</sequence>
<dbReference type="EC" id="5.6.2.2" evidence="4"/>
<gene>
    <name evidence="11" type="ORF">METZ01_LOCUS262818</name>
</gene>
<comment type="catalytic activity">
    <reaction evidence="1">
        <text>ATP-dependent breakage, passage and rejoining of double-stranded DNA.</text>
        <dbReference type="EC" id="5.6.2.2"/>
    </reaction>
</comment>
<dbReference type="Gene3D" id="3.30.565.10">
    <property type="entry name" value="Histidine kinase-like ATPase, C-terminal domain"/>
    <property type="match status" value="1"/>
</dbReference>
<dbReference type="InterPro" id="IPR000565">
    <property type="entry name" value="Topo_IIA_B"/>
</dbReference>
<comment type="similarity">
    <text evidence="3">Belongs to the type II topoisomerase GyrB family.</text>
</comment>
<evidence type="ECO:0000256" key="8">
    <source>
        <dbReference type="ARBA" id="ARBA00023125"/>
    </source>
</evidence>
<dbReference type="InterPro" id="IPR036890">
    <property type="entry name" value="HATPase_C_sf"/>
</dbReference>
<feature type="domain" description="Histidine kinase/HSP90-like ATPase" evidence="10">
    <location>
        <begin position="33"/>
        <end position="177"/>
    </location>
</feature>
<dbReference type="FunFam" id="3.30.565.10:FF:000002">
    <property type="entry name" value="DNA gyrase subunit B"/>
    <property type="match status" value="1"/>
</dbReference>
<dbReference type="GO" id="GO:0003918">
    <property type="term" value="F:DNA topoisomerase type II (double strand cut, ATP-hydrolyzing) activity"/>
    <property type="evidence" value="ECO:0007669"/>
    <property type="project" value="UniProtKB-EC"/>
</dbReference>
<accession>A0A382JCG4</accession>
<evidence type="ECO:0000256" key="1">
    <source>
        <dbReference type="ARBA" id="ARBA00000185"/>
    </source>
</evidence>
<dbReference type="InterPro" id="IPR001241">
    <property type="entry name" value="Topo_IIA"/>
</dbReference>
<evidence type="ECO:0000256" key="3">
    <source>
        <dbReference type="ARBA" id="ARBA00010708"/>
    </source>
</evidence>
<dbReference type="InterPro" id="IPR013506">
    <property type="entry name" value="Topo_IIA_bsu_dom2"/>
</dbReference>
<dbReference type="InterPro" id="IPR020568">
    <property type="entry name" value="Ribosomal_Su5_D2-typ_SF"/>
</dbReference>
<dbReference type="CDD" id="cd16928">
    <property type="entry name" value="HATPase_GyrB-like"/>
    <property type="match status" value="1"/>
</dbReference>
<keyword evidence="7" id="KW-0799">Topoisomerase</keyword>
<keyword evidence="5" id="KW-0547">Nucleotide-binding</keyword>
<name>A0A382JCG4_9ZZZZ</name>
<dbReference type="SMART" id="SM00387">
    <property type="entry name" value="HATPase_c"/>
    <property type="match status" value="1"/>
</dbReference>
<dbReference type="SMART" id="SM00433">
    <property type="entry name" value="TOP2c"/>
    <property type="match status" value="1"/>
</dbReference>
<keyword evidence="8" id="KW-0238">DNA-binding</keyword>
<dbReference type="GO" id="GO:0005524">
    <property type="term" value="F:ATP binding"/>
    <property type="evidence" value="ECO:0007669"/>
    <property type="project" value="UniProtKB-KW"/>
</dbReference>
<evidence type="ECO:0000259" key="10">
    <source>
        <dbReference type="SMART" id="SM00387"/>
    </source>
</evidence>